<protein>
    <submittedName>
        <fullName evidence="1">Uncharacterized protein</fullName>
    </submittedName>
</protein>
<sequence>MALSDMYYPQGIGKKVEVVNGNRNGHAADRMYVVRSDPPLPDPYRALNLSKTSTLRKPTSNSENSFFGGWQLKRRKRYAKYQLYAIEGRVKASFKDLKDRCSRFVHGV</sequence>
<dbReference type="Proteomes" id="UP000828048">
    <property type="component" value="Chromosome 2"/>
</dbReference>
<evidence type="ECO:0000313" key="1">
    <source>
        <dbReference type="EMBL" id="KAH7832987.1"/>
    </source>
</evidence>
<comment type="caution">
    <text evidence="1">The sequence shown here is derived from an EMBL/GenBank/DDBJ whole genome shotgun (WGS) entry which is preliminary data.</text>
</comment>
<gene>
    <name evidence="1" type="ORF">Vadar_002109</name>
</gene>
<keyword evidence="2" id="KW-1185">Reference proteome</keyword>
<reference evidence="1 2" key="1">
    <citation type="journal article" date="2021" name="Hortic Res">
        <title>High-quality reference genome and annotation aids understanding of berry development for evergreen blueberry (Vaccinium darrowii).</title>
        <authorList>
            <person name="Yu J."/>
            <person name="Hulse-Kemp A.M."/>
            <person name="Babiker E."/>
            <person name="Staton M."/>
        </authorList>
    </citation>
    <scope>NUCLEOTIDE SEQUENCE [LARGE SCALE GENOMIC DNA]</scope>
    <source>
        <strain evidence="2">cv. NJ 8807/NJ 8810</strain>
        <tissue evidence="1">Young leaf</tissue>
    </source>
</reference>
<proteinExistence type="predicted"/>
<dbReference type="EMBL" id="CM037152">
    <property type="protein sequence ID" value="KAH7832987.1"/>
    <property type="molecule type" value="Genomic_DNA"/>
</dbReference>
<name>A0ACB7WX34_9ERIC</name>
<accession>A0ACB7WX34</accession>
<evidence type="ECO:0000313" key="2">
    <source>
        <dbReference type="Proteomes" id="UP000828048"/>
    </source>
</evidence>
<organism evidence="1 2">
    <name type="scientific">Vaccinium darrowii</name>
    <dbReference type="NCBI Taxonomy" id="229202"/>
    <lineage>
        <taxon>Eukaryota</taxon>
        <taxon>Viridiplantae</taxon>
        <taxon>Streptophyta</taxon>
        <taxon>Embryophyta</taxon>
        <taxon>Tracheophyta</taxon>
        <taxon>Spermatophyta</taxon>
        <taxon>Magnoliopsida</taxon>
        <taxon>eudicotyledons</taxon>
        <taxon>Gunneridae</taxon>
        <taxon>Pentapetalae</taxon>
        <taxon>asterids</taxon>
        <taxon>Ericales</taxon>
        <taxon>Ericaceae</taxon>
        <taxon>Vaccinioideae</taxon>
        <taxon>Vaccinieae</taxon>
        <taxon>Vaccinium</taxon>
    </lineage>
</organism>